<sequence>MTPLISVIIPVYKVQQYLDVCVTSVVSQTYRNLEIILIDDGSPDDCPCMCDAWAAKDERVKVIHKTNGGLSTARNAGLDVFSGDYVAFVDSDDWIDEGMIARLYQWMASNGDADVTVCGVIKEFETGGLQNIDADYPERTFSRDEALRSFLYHRDRMTDSVWNKLFSARFFRGEQALRFPDGINSEDYYLLSHVYHVMKGLYYNPEPHYHYRIRGGSISTKARIDGHTYDKVKIAELVTDYLSSQGYRDQHALAFFRMQAWYDVLYDILGKNPSPDDVTKARKSLRDAARPVYADESLSMVHRLKIWAFAHFPKSYHAWTLTRHRKQMAAMQADNTMGNTSRSEK</sequence>
<dbReference type="GO" id="GO:0016757">
    <property type="term" value="F:glycosyltransferase activity"/>
    <property type="evidence" value="ECO:0007669"/>
    <property type="project" value="UniProtKB-KW"/>
</dbReference>
<dbReference type="Gene3D" id="3.90.550.10">
    <property type="entry name" value="Spore Coat Polysaccharide Biosynthesis Protein SpsA, Chain A"/>
    <property type="match status" value="1"/>
</dbReference>
<evidence type="ECO:0000259" key="3">
    <source>
        <dbReference type="Pfam" id="PF00535"/>
    </source>
</evidence>
<dbReference type="CDD" id="cd00761">
    <property type="entry name" value="Glyco_tranf_GTA_type"/>
    <property type="match status" value="1"/>
</dbReference>
<feature type="domain" description="Glycosyltransferase 2-like" evidence="3">
    <location>
        <begin position="6"/>
        <end position="127"/>
    </location>
</feature>
<dbReference type="PANTHER" id="PTHR22916">
    <property type="entry name" value="GLYCOSYLTRANSFERASE"/>
    <property type="match status" value="1"/>
</dbReference>
<dbReference type="InterPro" id="IPR001173">
    <property type="entry name" value="Glyco_trans_2-like"/>
</dbReference>
<evidence type="ECO:0000313" key="4">
    <source>
        <dbReference type="EMBL" id="KAA8824911.1"/>
    </source>
</evidence>
<dbReference type="InterPro" id="IPR029044">
    <property type="entry name" value="Nucleotide-diphossugar_trans"/>
</dbReference>
<organism evidence="4 5">
    <name type="scientific">Bifidobacterium reuteri</name>
    <dbReference type="NCBI Taxonomy" id="983706"/>
    <lineage>
        <taxon>Bacteria</taxon>
        <taxon>Bacillati</taxon>
        <taxon>Actinomycetota</taxon>
        <taxon>Actinomycetes</taxon>
        <taxon>Bifidobacteriales</taxon>
        <taxon>Bifidobacteriaceae</taxon>
        <taxon>Bifidobacterium</taxon>
    </lineage>
</organism>
<keyword evidence="1" id="KW-0328">Glycosyltransferase</keyword>
<protein>
    <submittedName>
        <fullName evidence="4">Glycosyltransferase</fullName>
    </submittedName>
</protein>
<gene>
    <name evidence="4" type="ORF">EMO92_07725</name>
</gene>
<dbReference type="Proteomes" id="UP000326251">
    <property type="component" value="Unassembled WGS sequence"/>
</dbReference>
<dbReference type="EMBL" id="RZUG01000014">
    <property type="protein sequence ID" value="KAA8824911.1"/>
    <property type="molecule type" value="Genomic_DNA"/>
</dbReference>
<comment type="caution">
    <text evidence="4">The sequence shown here is derived from an EMBL/GenBank/DDBJ whole genome shotgun (WGS) entry which is preliminary data.</text>
</comment>
<evidence type="ECO:0000313" key="5">
    <source>
        <dbReference type="Proteomes" id="UP000326251"/>
    </source>
</evidence>
<dbReference type="SUPFAM" id="SSF53448">
    <property type="entry name" value="Nucleotide-diphospho-sugar transferases"/>
    <property type="match status" value="1"/>
</dbReference>
<dbReference type="AlphaFoldDB" id="A0A5J5E6U8"/>
<name>A0A5J5E6U8_9BIFI</name>
<evidence type="ECO:0000256" key="1">
    <source>
        <dbReference type="ARBA" id="ARBA00022676"/>
    </source>
</evidence>
<accession>A0A5J5E6U8</accession>
<keyword evidence="2 4" id="KW-0808">Transferase</keyword>
<proteinExistence type="predicted"/>
<dbReference type="PANTHER" id="PTHR22916:SF51">
    <property type="entry name" value="GLYCOSYLTRANSFERASE EPSH-RELATED"/>
    <property type="match status" value="1"/>
</dbReference>
<dbReference type="RefSeq" id="WP_150335734.1">
    <property type="nucleotide sequence ID" value="NZ_RZUG01000014.1"/>
</dbReference>
<evidence type="ECO:0000256" key="2">
    <source>
        <dbReference type="ARBA" id="ARBA00022679"/>
    </source>
</evidence>
<reference evidence="4 5" key="1">
    <citation type="journal article" date="2019" name="Syst. Appl. Microbiol.">
        <title>Characterization of Bifidobacterium species in feaces of the Egyptian fruit bat: Description of B. vespertilionis sp. nov. and B. rousetti sp. nov.</title>
        <authorList>
            <person name="Modesto M."/>
            <person name="Satti M."/>
            <person name="Watanabe K."/>
            <person name="Puglisi E."/>
            <person name="Morelli L."/>
            <person name="Huang C.-H."/>
            <person name="Liou J.-S."/>
            <person name="Miyashita M."/>
            <person name="Tamura T."/>
            <person name="Saito S."/>
            <person name="Mori K."/>
            <person name="Huang L."/>
            <person name="Sciavilla P."/>
            <person name="Sandri C."/>
            <person name="Spiezio C."/>
            <person name="Vitali F."/>
            <person name="Cavalieri D."/>
            <person name="Perpetuini G."/>
            <person name="Tofalo R."/>
            <person name="Bonetti A."/>
            <person name="Arita M."/>
            <person name="Mattarelli P."/>
        </authorList>
    </citation>
    <scope>NUCLEOTIDE SEQUENCE [LARGE SCALE GENOMIC DNA]</scope>
    <source>
        <strain evidence="4 5">RST19</strain>
    </source>
</reference>
<dbReference type="Pfam" id="PF00535">
    <property type="entry name" value="Glycos_transf_2"/>
    <property type="match status" value="1"/>
</dbReference>